<evidence type="ECO:0000313" key="12">
    <source>
        <dbReference type="Proteomes" id="UP001597453"/>
    </source>
</evidence>
<dbReference type="Pfam" id="PF00278">
    <property type="entry name" value="Orn_DAP_Arg_deC"/>
    <property type="match status" value="1"/>
</dbReference>
<dbReference type="InterPro" id="IPR009006">
    <property type="entry name" value="Ala_racemase/Decarboxylase_C"/>
</dbReference>
<feature type="domain" description="Orn/DAP/Arg decarboxylase 2 N-terminal" evidence="10">
    <location>
        <begin position="91"/>
        <end position="336"/>
    </location>
</feature>
<dbReference type="InterPro" id="IPR029066">
    <property type="entry name" value="PLP-binding_barrel"/>
</dbReference>
<accession>A0ABW5RHA2</accession>
<evidence type="ECO:0000256" key="7">
    <source>
        <dbReference type="NCBIfam" id="TIGR01048"/>
    </source>
</evidence>
<dbReference type="InterPro" id="IPR022644">
    <property type="entry name" value="De-COase2_N"/>
</dbReference>
<dbReference type="EC" id="4.1.1.20" evidence="6 7"/>
<evidence type="ECO:0000256" key="5">
    <source>
        <dbReference type="ARBA" id="ARBA00023239"/>
    </source>
</evidence>
<feature type="binding site" evidence="6">
    <location>
        <position position="409"/>
    </location>
    <ligand>
        <name>substrate</name>
    </ligand>
</feature>
<dbReference type="Gene3D" id="3.20.20.10">
    <property type="entry name" value="Alanine racemase"/>
    <property type="match status" value="1"/>
</dbReference>
<dbReference type="HAMAP" id="MF_02120">
    <property type="entry name" value="LysA"/>
    <property type="match status" value="1"/>
</dbReference>
<keyword evidence="2 6" id="KW-0210">Decarboxylase</keyword>
<evidence type="ECO:0000259" key="9">
    <source>
        <dbReference type="Pfam" id="PF00278"/>
    </source>
</evidence>
<comment type="caution">
    <text evidence="11">The sequence shown here is derived from an EMBL/GenBank/DDBJ whole genome shotgun (WGS) entry which is preliminary data.</text>
</comment>
<evidence type="ECO:0000256" key="4">
    <source>
        <dbReference type="ARBA" id="ARBA00023154"/>
    </source>
</evidence>
<feature type="binding site" evidence="6">
    <location>
        <position position="438"/>
    </location>
    <ligand>
        <name>pyridoxal 5'-phosphate</name>
        <dbReference type="ChEBI" id="CHEBI:597326"/>
    </ligand>
</feature>
<evidence type="ECO:0000313" key="11">
    <source>
        <dbReference type="EMBL" id="MFD2674081.1"/>
    </source>
</evidence>
<dbReference type="PANTHER" id="PTHR43727:SF2">
    <property type="entry name" value="GROUP IV DECARBOXYLASE"/>
    <property type="match status" value="1"/>
</dbReference>
<dbReference type="EMBL" id="JBHUNF010000001">
    <property type="protein sequence ID" value="MFD2674081.1"/>
    <property type="molecule type" value="Genomic_DNA"/>
</dbReference>
<dbReference type="InterPro" id="IPR022643">
    <property type="entry name" value="De-COase2_C"/>
</dbReference>
<comment type="similarity">
    <text evidence="6">Belongs to the Orn/Lys/Arg decarboxylase class-II family. LysA subfamily.</text>
</comment>
<feature type="modified residue" description="N6-(pyridoxal phosphate)lysine" evidence="6">
    <location>
        <position position="109"/>
    </location>
</feature>
<dbReference type="GO" id="GO:0008836">
    <property type="term" value="F:diaminopimelate decarboxylase activity"/>
    <property type="evidence" value="ECO:0007669"/>
    <property type="project" value="UniProtKB-EC"/>
</dbReference>
<dbReference type="PANTHER" id="PTHR43727">
    <property type="entry name" value="DIAMINOPIMELATE DECARBOXYLASE"/>
    <property type="match status" value="1"/>
</dbReference>
<dbReference type="NCBIfam" id="TIGR01048">
    <property type="entry name" value="lysA"/>
    <property type="match status" value="1"/>
</dbReference>
<dbReference type="Pfam" id="PF02784">
    <property type="entry name" value="Orn_Arg_deC_N"/>
    <property type="match status" value="1"/>
</dbReference>
<dbReference type="PROSITE" id="PS00878">
    <property type="entry name" value="ODR_DC_2_1"/>
    <property type="match status" value="1"/>
</dbReference>
<dbReference type="CDD" id="cd06828">
    <property type="entry name" value="PLPDE_III_DapDC"/>
    <property type="match status" value="1"/>
</dbReference>
<feature type="binding site" evidence="6">
    <location>
        <position position="381"/>
    </location>
    <ligand>
        <name>substrate</name>
    </ligand>
</feature>
<evidence type="ECO:0000256" key="8">
    <source>
        <dbReference type="RuleBase" id="RU003738"/>
    </source>
</evidence>
<feature type="binding site" evidence="6">
    <location>
        <begin position="329"/>
        <end position="332"/>
    </location>
    <ligand>
        <name>pyridoxal 5'-phosphate</name>
        <dbReference type="ChEBI" id="CHEBI:597326"/>
    </ligand>
</feature>
<feature type="domain" description="Orn/DAP/Arg decarboxylase 2 C-terminal" evidence="9">
    <location>
        <begin position="76"/>
        <end position="436"/>
    </location>
</feature>
<dbReference type="SUPFAM" id="SSF50621">
    <property type="entry name" value="Alanine racemase C-terminal domain-like"/>
    <property type="match status" value="1"/>
</dbReference>
<dbReference type="PRINTS" id="PR01179">
    <property type="entry name" value="ODADCRBXLASE"/>
</dbReference>
<dbReference type="RefSeq" id="WP_066054642.1">
    <property type="nucleotide sequence ID" value="NZ_JBHUNF010000001.1"/>
</dbReference>
<keyword evidence="6" id="KW-0028">Amino-acid biosynthesis</keyword>
<feature type="binding site" evidence="6">
    <location>
        <position position="377"/>
    </location>
    <ligand>
        <name>substrate</name>
    </ligand>
</feature>
<dbReference type="Proteomes" id="UP001597453">
    <property type="component" value="Unassembled WGS sequence"/>
</dbReference>
<evidence type="ECO:0000256" key="6">
    <source>
        <dbReference type="HAMAP-Rule" id="MF_02120"/>
    </source>
</evidence>
<dbReference type="InterPro" id="IPR002986">
    <property type="entry name" value="DAP_deCOOHase_LysA"/>
</dbReference>
<reference evidence="12" key="1">
    <citation type="journal article" date="2019" name="Int. J. Syst. Evol. Microbiol.">
        <title>The Global Catalogue of Microorganisms (GCM) 10K type strain sequencing project: providing services to taxonomists for standard genome sequencing and annotation.</title>
        <authorList>
            <consortium name="The Broad Institute Genomics Platform"/>
            <consortium name="The Broad Institute Genome Sequencing Center for Infectious Disease"/>
            <person name="Wu L."/>
            <person name="Ma J."/>
        </authorList>
    </citation>
    <scope>NUCLEOTIDE SEQUENCE [LARGE SCALE GENOMIC DNA]</scope>
    <source>
        <strain evidence="12">TISTR 1511</strain>
    </source>
</reference>
<dbReference type="PRINTS" id="PR01181">
    <property type="entry name" value="DAPDCRBXLASE"/>
</dbReference>
<comment type="pathway">
    <text evidence="6 8">Amino-acid biosynthesis; L-lysine biosynthesis via DAP pathway; L-lysine from DL-2,6-diaminopimelate: step 1/1.</text>
</comment>
<sequence>MHTLPNEQSDQSVVRGSTASPLAPEWLQVPSPDLNVLDASVWSRTSTRNDSGELTIGGVTATELIEQYGSPCYVIDETDARARASEIHSVFHQAFADIGAEIELHYASKALLTVEVAKWMVGAGLGLDVASLGELEVGLAAGVTPASIGMHGNNKTDATLRRAVEVGVGTIIIDSLQEVARLEAIATELGKVQPVLVRINSGIHASTHDFLATSHEDQKFGLTFDAAREAIAAIRRASSLEFTGLHSHIGSGIFEPAGFGAAAAKLMEFRAELLAHGPVPEVNLGGGFGVAYVPSDEAPSLAELARGIANEVARVCAETNSDLPRFVFEPGRSVIAPSGTTLYRVGTTKTVQVTAASGEVAPRCYVSVDGGMGDNLRPAIYGAEYTVRMANRAPDAPAQLVRVVGSHCESGDVVIHHDYLPQDVAPGDIVAVPVTGAYCFSMSSNYNYTPRPAMVAVSDGTSRLLVRRVEIEDLLSYDAAWTPSEGRDS</sequence>
<dbReference type="InterPro" id="IPR022653">
    <property type="entry name" value="De-COase2_pyr-phos_BS"/>
</dbReference>
<evidence type="ECO:0000256" key="1">
    <source>
        <dbReference type="ARBA" id="ARBA00001933"/>
    </source>
</evidence>
<proteinExistence type="inferred from homology"/>
<dbReference type="SUPFAM" id="SSF51419">
    <property type="entry name" value="PLP-binding barrel"/>
    <property type="match status" value="1"/>
</dbReference>
<name>A0ABW5RHA2_9MICO</name>
<keyword evidence="4 6" id="KW-0457">Lysine biosynthesis</keyword>
<evidence type="ECO:0000256" key="3">
    <source>
        <dbReference type="ARBA" id="ARBA00022898"/>
    </source>
</evidence>
<protein>
    <recommendedName>
        <fullName evidence="6 7">Diaminopimelate decarboxylase</fullName>
        <shortName evidence="6">DAP decarboxylase</shortName>
        <shortName evidence="6">DAPDC</shortName>
        <ecNumber evidence="6 7">4.1.1.20</ecNumber>
    </recommendedName>
</protein>
<keyword evidence="12" id="KW-1185">Reference proteome</keyword>
<comment type="catalytic activity">
    <reaction evidence="6 8">
        <text>meso-2,6-diaminopimelate + H(+) = L-lysine + CO2</text>
        <dbReference type="Rhea" id="RHEA:15101"/>
        <dbReference type="ChEBI" id="CHEBI:15378"/>
        <dbReference type="ChEBI" id="CHEBI:16526"/>
        <dbReference type="ChEBI" id="CHEBI:32551"/>
        <dbReference type="ChEBI" id="CHEBI:57791"/>
        <dbReference type="EC" id="4.1.1.20"/>
    </reaction>
</comment>
<comment type="cofactor">
    <cofactor evidence="1 6 8">
        <name>pyridoxal 5'-phosphate</name>
        <dbReference type="ChEBI" id="CHEBI:597326"/>
    </cofactor>
</comment>
<comment type="subunit">
    <text evidence="6">Homodimer.</text>
</comment>
<feature type="binding site" evidence="6">
    <location>
        <position position="287"/>
    </location>
    <ligand>
        <name>pyridoxal 5'-phosphate</name>
        <dbReference type="ChEBI" id="CHEBI:597326"/>
    </ligand>
</feature>
<dbReference type="Gene3D" id="2.40.37.10">
    <property type="entry name" value="Lyase, Ornithine Decarboxylase, Chain A, domain 1"/>
    <property type="match status" value="1"/>
</dbReference>
<dbReference type="InterPro" id="IPR000183">
    <property type="entry name" value="Orn/DAP/Arg_de-COase"/>
</dbReference>
<keyword evidence="5 6" id="KW-0456">Lyase</keyword>
<feature type="binding site" evidence="6">
    <location>
        <position position="438"/>
    </location>
    <ligand>
        <name>substrate</name>
    </ligand>
</feature>
<comment type="function">
    <text evidence="6">Specifically catalyzes the decarboxylation of meso-diaminopimelate (meso-DAP) to L-lysine.</text>
</comment>
<feature type="binding site" evidence="6">
    <location>
        <position position="332"/>
    </location>
    <ligand>
        <name>substrate</name>
    </ligand>
</feature>
<organism evidence="11 12">
    <name type="scientific">Gulosibacter bifidus</name>
    <dbReference type="NCBI Taxonomy" id="272239"/>
    <lineage>
        <taxon>Bacteria</taxon>
        <taxon>Bacillati</taxon>
        <taxon>Actinomycetota</taxon>
        <taxon>Actinomycetes</taxon>
        <taxon>Micrococcales</taxon>
        <taxon>Microbacteriaceae</taxon>
        <taxon>Gulosibacter</taxon>
    </lineage>
</organism>
<keyword evidence="3 6" id="KW-0663">Pyridoxal phosphate</keyword>
<evidence type="ECO:0000259" key="10">
    <source>
        <dbReference type="Pfam" id="PF02784"/>
    </source>
</evidence>
<evidence type="ECO:0000256" key="2">
    <source>
        <dbReference type="ARBA" id="ARBA00022793"/>
    </source>
</evidence>
<gene>
    <name evidence="6 11" type="primary">lysA</name>
    <name evidence="11" type="ORF">ACFSUQ_02005</name>
</gene>